<dbReference type="Proteomes" id="UP000819052">
    <property type="component" value="Unassembled WGS sequence"/>
</dbReference>
<accession>A0ABX0M5F5</accession>
<protein>
    <submittedName>
        <fullName evidence="1">Uncharacterized protein</fullName>
    </submittedName>
</protein>
<organism evidence="1 2">
    <name type="scientific">Massilia aquatica</name>
    <dbReference type="NCBI Taxonomy" id="2609000"/>
    <lineage>
        <taxon>Bacteria</taxon>
        <taxon>Pseudomonadati</taxon>
        <taxon>Pseudomonadota</taxon>
        <taxon>Betaproteobacteria</taxon>
        <taxon>Burkholderiales</taxon>
        <taxon>Oxalobacteraceae</taxon>
        <taxon>Telluria group</taxon>
        <taxon>Massilia</taxon>
    </lineage>
</organism>
<evidence type="ECO:0000313" key="1">
    <source>
        <dbReference type="EMBL" id="NHZ42461.1"/>
    </source>
</evidence>
<gene>
    <name evidence="1" type="ORF">F1609_20110</name>
</gene>
<comment type="caution">
    <text evidence="1">The sequence shown here is derived from an EMBL/GenBank/DDBJ whole genome shotgun (WGS) entry which is preliminary data.</text>
</comment>
<dbReference type="RefSeq" id="WP_167078456.1">
    <property type="nucleotide sequence ID" value="NZ_VVIW01000012.1"/>
</dbReference>
<reference evidence="1 2" key="1">
    <citation type="submission" date="2019-09" db="EMBL/GenBank/DDBJ databases">
        <title>Taxonomy of Antarctic Massilia spp.: description of Massilia rubra sp. nov., Massilia aquatica sp. nov., Massilia mucilaginosa sp. nov., Massilia frigida sp. nov. isolated from streams, lakes and regoliths.</title>
        <authorList>
            <person name="Holochova P."/>
            <person name="Sedlacek I."/>
            <person name="Kralova S."/>
            <person name="Maslanova I."/>
            <person name="Busse H.-J."/>
            <person name="Stankova E."/>
            <person name="Vrbovska V."/>
            <person name="Kovarovic V."/>
            <person name="Bartak M."/>
            <person name="Svec P."/>
            <person name="Pantucek R."/>
        </authorList>
    </citation>
    <scope>NUCLEOTIDE SEQUENCE [LARGE SCALE GENOMIC DNA]</scope>
    <source>
        <strain evidence="1 2">CCM 8693</strain>
    </source>
</reference>
<dbReference type="EMBL" id="VVIW01000012">
    <property type="protein sequence ID" value="NHZ42461.1"/>
    <property type="molecule type" value="Genomic_DNA"/>
</dbReference>
<name>A0ABX0M5F5_9BURK</name>
<sequence>MLSVTELHELSVTRLREATALFIAKEYSGSVYLSGYAVELTFKRKICVVLNWEGFPETRSEFNGLHSFKIHDLKLLAFLAGLTEVLGTKYVHAWSDVMTWSPDDRYRRPATLNADHARKMLAAASHLVSNL</sequence>
<keyword evidence="2" id="KW-1185">Reference proteome</keyword>
<proteinExistence type="predicted"/>
<evidence type="ECO:0000313" key="2">
    <source>
        <dbReference type="Proteomes" id="UP000819052"/>
    </source>
</evidence>